<evidence type="ECO:0000313" key="1">
    <source>
        <dbReference type="EMBL" id="KAK1762334.1"/>
    </source>
</evidence>
<organism evidence="1 2">
    <name type="scientific">Phialemonium atrogriseum</name>
    <dbReference type="NCBI Taxonomy" id="1093897"/>
    <lineage>
        <taxon>Eukaryota</taxon>
        <taxon>Fungi</taxon>
        <taxon>Dikarya</taxon>
        <taxon>Ascomycota</taxon>
        <taxon>Pezizomycotina</taxon>
        <taxon>Sordariomycetes</taxon>
        <taxon>Sordariomycetidae</taxon>
        <taxon>Cephalothecales</taxon>
        <taxon>Cephalothecaceae</taxon>
        <taxon>Phialemonium</taxon>
    </lineage>
</organism>
<dbReference type="AlphaFoldDB" id="A0AAJ0BSL4"/>
<dbReference type="RefSeq" id="XP_060278547.1">
    <property type="nucleotide sequence ID" value="XM_060432915.1"/>
</dbReference>
<sequence>MPSQARKALNKEPGLWFGQGVIFSSRTVAEVAYHVLFGPEFASANPDALSVIGVPRATSFFNNLLRYADLYLAVRGDSLFWETALNNWDDASIEISIEIAKEIESAYSVARTNYGGPAVSSELITVIDQWNSLKIHAASLPLSSRQLQLVVRTENVQDMVNSLTSITLGGAPAPAPPTWPPAYLAPDDIVYLARAGIRARIHGVTSSNPGQPPEIPGVHADPIKMRTFLSWILLAFYTPNPDWALFGMPVAFLHEALRNKWYYLSGGQSKVFGSMDSFFRYTANAFSARGKSTVTALLTPWLIKRDQVQMLAPRFASGQPDYFSLFSTNPLAAKMGIALILRRIERGGRVGLQTVVFDPSMNYEPCNRLVRPHHTSVFQFREDLVEKLRTWAAGLGAPVLEIWFGGVLRGYQYTDSVTLSSVFLANVVESGLLPGLGAEDEEAWTALGFNRMDF</sequence>
<protein>
    <submittedName>
        <fullName evidence="1">Uncharacterized protein</fullName>
    </submittedName>
</protein>
<dbReference type="Proteomes" id="UP001244011">
    <property type="component" value="Unassembled WGS sequence"/>
</dbReference>
<reference evidence="1" key="1">
    <citation type="submission" date="2023-06" db="EMBL/GenBank/DDBJ databases">
        <title>Genome-scale phylogeny and comparative genomics of the fungal order Sordariales.</title>
        <authorList>
            <consortium name="Lawrence Berkeley National Laboratory"/>
            <person name="Hensen N."/>
            <person name="Bonometti L."/>
            <person name="Westerberg I."/>
            <person name="Brannstrom I.O."/>
            <person name="Guillou S."/>
            <person name="Cros-Aarteil S."/>
            <person name="Calhoun S."/>
            <person name="Haridas S."/>
            <person name="Kuo A."/>
            <person name="Mondo S."/>
            <person name="Pangilinan J."/>
            <person name="Riley R."/>
            <person name="Labutti K."/>
            <person name="Andreopoulos B."/>
            <person name="Lipzen A."/>
            <person name="Chen C."/>
            <person name="Yanf M."/>
            <person name="Daum C."/>
            <person name="Ng V."/>
            <person name="Clum A."/>
            <person name="Steindorff A."/>
            <person name="Ohm R."/>
            <person name="Martin F."/>
            <person name="Silar P."/>
            <person name="Natvig D."/>
            <person name="Lalanne C."/>
            <person name="Gautier V."/>
            <person name="Ament-Velasquez S.L."/>
            <person name="Kruys A."/>
            <person name="Hutchinson M.I."/>
            <person name="Powell A.J."/>
            <person name="Barry K."/>
            <person name="Miller A.N."/>
            <person name="Grigoriev I.V."/>
            <person name="Debuchy R."/>
            <person name="Gladieux P."/>
            <person name="Thoren M.H."/>
            <person name="Johannesson H."/>
        </authorList>
    </citation>
    <scope>NUCLEOTIDE SEQUENCE</scope>
    <source>
        <strain evidence="1">8032-3</strain>
    </source>
</reference>
<proteinExistence type="predicted"/>
<keyword evidence="2" id="KW-1185">Reference proteome</keyword>
<comment type="caution">
    <text evidence="1">The sequence shown here is derived from an EMBL/GenBank/DDBJ whole genome shotgun (WGS) entry which is preliminary data.</text>
</comment>
<name>A0AAJ0BSL4_9PEZI</name>
<evidence type="ECO:0000313" key="2">
    <source>
        <dbReference type="Proteomes" id="UP001244011"/>
    </source>
</evidence>
<dbReference type="GeneID" id="85316102"/>
<accession>A0AAJ0BSL4</accession>
<dbReference type="EMBL" id="MU839039">
    <property type="protein sequence ID" value="KAK1762334.1"/>
    <property type="molecule type" value="Genomic_DNA"/>
</dbReference>
<gene>
    <name evidence="1" type="ORF">QBC33DRAFT_623780</name>
</gene>